<feature type="non-terminal residue" evidence="1">
    <location>
        <position position="244"/>
    </location>
</feature>
<protein>
    <submittedName>
        <fullName evidence="1">Uncharacterized protein</fullName>
    </submittedName>
</protein>
<organism evidence="1 2">
    <name type="scientific">Dillenia turbinata</name>
    <dbReference type="NCBI Taxonomy" id="194707"/>
    <lineage>
        <taxon>Eukaryota</taxon>
        <taxon>Viridiplantae</taxon>
        <taxon>Streptophyta</taxon>
        <taxon>Embryophyta</taxon>
        <taxon>Tracheophyta</taxon>
        <taxon>Spermatophyta</taxon>
        <taxon>Magnoliopsida</taxon>
        <taxon>eudicotyledons</taxon>
        <taxon>Gunneridae</taxon>
        <taxon>Pentapetalae</taxon>
        <taxon>Dilleniales</taxon>
        <taxon>Dilleniaceae</taxon>
        <taxon>Dillenia</taxon>
    </lineage>
</organism>
<proteinExistence type="predicted"/>
<reference evidence="1 2" key="1">
    <citation type="submission" date="2023-12" db="EMBL/GenBank/DDBJ databases">
        <title>A high-quality genome assembly for Dillenia turbinata (Dilleniales).</title>
        <authorList>
            <person name="Chanderbali A."/>
        </authorList>
    </citation>
    <scope>NUCLEOTIDE SEQUENCE [LARGE SCALE GENOMIC DNA]</scope>
    <source>
        <strain evidence="1">LSX21</strain>
        <tissue evidence="1">Leaf</tissue>
    </source>
</reference>
<sequence>MWEPNIPNGTVLVNASFESLYFATVDDPPDVAIIQAVEAPTTADAITLSFRSSKGSCLDHVLVDFTEVDELEIMKLGSLIFYVNGHAQAWANSQSEGTLTVELRPTEDLTLPPIISAIEVYMASDSLVTTGTSSDDLAGLRVFTSSFEHLKGWSGEPCLPSDTVWQWPTGSSDDPPRVTAIKLSGFGLDGPLPGFKLMKALETIDLGNNSDSQISIDTTGWVNIDCRGQNQPVGTVMWLTDEAI</sequence>
<name>A0AAN8VB91_9MAGN</name>
<dbReference type="AlphaFoldDB" id="A0AAN8VB91"/>
<dbReference type="Proteomes" id="UP001370490">
    <property type="component" value="Unassembled WGS sequence"/>
</dbReference>
<accession>A0AAN8VB91</accession>
<dbReference type="PANTHER" id="PTHR45631:SF186">
    <property type="entry name" value="MALECTIN-LIKE DOMAIN-CONTAINING PROTEIN"/>
    <property type="match status" value="1"/>
</dbReference>
<comment type="caution">
    <text evidence="1">The sequence shown here is derived from an EMBL/GenBank/DDBJ whole genome shotgun (WGS) entry which is preliminary data.</text>
</comment>
<dbReference type="PANTHER" id="PTHR45631">
    <property type="entry name" value="OS07G0107800 PROTEIN-RELATED"/>
    <property type="match status" value="1"/>
</dbReference>
<dbReference type="EMBL" id="JBAMMX010000015">
    <property type="protein sequence ID" value="KAK6926901.1"/>
    <property type="molecule type" value="Genomic_DNA"/>
</dbReference>
<keyword evidence="2" id="KW-1185">Reference proteome</keyword>
<evidence type="ECO:0000313" key="1">
    <source>
        <dbReference type="EMBL" id="KAK6926901.1"/>
    </source>
</evidence>
<evidence type="ECO:0000313" key="2">
    <source>
        <dbReference type="Proteomes" id="UP001370490"/>
    </source>
</evidence>
<gene>
    <name evidence="1" type="ORF">RJ641_008620</name>
</gene>